<dbReference type="EMBL" id="CP001298">
    <property type="protein sequence ID" value="ACK85805.1"/>
    <property type="molecule type" value="Genomic_DNA"/>
</dbReference>
<reference evidence="1 2" key="2">
    <citation type="journal article" date="2012" name="J. Bacteriol.">
        <title>Complete genome sequences of six strains of the genus Methylobacterium.</title>
        <authorList>
            <person name="Marx C.J."/>
            <person name="Bringel F."/>
            <person name="Chistoserdova L."/>
            <person name="Moulin L."/>
            <person name="Farhan Ul Haque M."/>
            <person name="Fleischman D.E."/>
            <person name="Gruffaz C."/>
            <person name="Jourand P."/>
            <person name="Knief C."/>
            <person name="Lee M.C."/>
            <person name="Muller E.E."/>
            <person name="Nadalig T."/>
            <person name="Peyraud R."/>
            <person name="Roselli S."/>
            <person name="Russ L."/>
            <person name="Goodwin L.A."/>
            <person name="Ivanova N."/>
            <person name="Kyrpides N."/>
            <person name="Lajus A."/>
            <person name="Land M.L."/>
            <person name="Medigue C."/>
            <person name="Mikhailova N."/>
            <person name="Nolan M."/>
            <person name="Woyke T."/>
            <person name="Stolyar S."/>
            <person name="Vorholt J.A."/>
            <person name="Vuilleumier S."/>
        </authorList>
    </citation>
    <scope>NUCLEOTIDE SEQUENCE [LARGE SCALE GENOMIC DNA]</scope>
    <source>
        <strain evidence="2">CM4 / NCIMB 13688</strain>
    </source>
</reference>
<reference evidence="2" key="1">
    <citation type="submission" date="2008-12" db="EMBL/GenBank/DDBJ databases">
        <title>Complete sequence of chromosome of Methylobacterium chloromethanicum CM4.</title>
        <authorList>
            <consortium name="US DOE Joint Genome Institute"/>
            <person name="Lucas S."/>
            <person name="Copeland A."/>
            <person name="Lapidus A."/>
            <person name="Glavina del Rio T."/>
            <person name="Dalin E."/>
            <person name="Tice H."/>
            <person name="Bruce D."/>
            <person name="Goodwin L."/>
            <person name="Pitluck S."/>
            <person name="Chertkov O."/>
            <person name="Brettin T."/>
            <person name="Detter J.C."/>
            <person name="Han C."/>
            <person name="Larimer F."/>
            <person name="Land M."/>
            <person name="Hauser L."/>
            <person name="Kyrpides N."/>
            <person name="Mikhailova N."/>
            <person name="Marx C."/>
            <person name="Richardson P."/>
        </authorList>
    </citation>
    <scope>NUCLEOTIDE SEQUENCE [LARGE SCALE GENOMIC DNA]</scope>
    <source>
        <strain evidence="2">CM4 / NCIMB 13688</strain>
    </source>
</reference>
<evidence type="ECO:0000313" key="2">
    <source>
        <dbReference type="Proteomes" id="UP000002385"/>
    </source>
</evidence>
<sequence>METRLSERVLAASGVPLPVAISLLRLSRPTGDAKGFVAGYLPTQSS</sequence>
<evidence type="ECO:0000313" key="1">
    <source>
        <dbReference type="EMBL" id="ACK85805.1"/>
    </source>
</evidence>
<accession>B7KU14</accession>
<dbReference type="KEGG" id="mch:Mchl_5040"/>
<dbReference type="Proteomes" id="UP000002385">
    <property type="component" value="Chromosome"/>
</dbReference>
<protein>
    <submittedName>
        <fullName evidence="1">Uncharacterized protein</fullName>
    </submittedName>
</protein>
<dbReference type="AlphaFoldDB" id="B7KU14"/>
<dbReference type="HOGENOM" id="CLU_210976_0_0_5"/>
<dbReference type="RefSeq" id="WP_015952724.1">
    <property type="nucleotide sequence ID" value="NC_011757.1"/>
</dbReference>
<gene>
    <name evidence="1" type="ordered locus">Mchl_5040</name>
</gene>
<proteinExistence type="predicted"/>
<organism evidence="1 2">
    <name type="scientific">Methylorubrum extorquens (strain CM4 / NCIMB 13688)</name>
    <name type="common">Methylobacterium extorquens</name>
    <dbReference type="NCBI Taxonomy" id="440085"/>
    <lineage>
        <taxon>Bacteria</taxon>
        <taxon>Pseudomonadati</taxon>
        <taxon>Pseudomonadota</taxon>
        <taxon>Alphaproteobacteria</taxon>
        <taxon>Hyphomicrobiales</taxon>
        <taxon>Methylobacteriaceae</taxon>
        <taxon>Methylorubrum</taxon>
    </lineage>
</organism>
<name>B7KU14_METC4</name>